<comment type="caution">
    <text evidence="1">The sequence shown here is derived from an EMBL/GenBank/DDBJ whole genome shotgun (WGS) entry which is preliminary data.</text>
</comment>
<keyword evidence="2" id="KW-1185">Reference proteome</keyword>
<evidence type="ECO:0000313" key="2">
    <source>
        <dbReference type="Proteomes" id="UP000597613"/>
    </source>
</evidence>
<accession>A0ABR7ASB2</accession>
<reference evidence="1 2" key="1">
    <citation type="submission" date="2020-08" db="EMBL/GenBank/DDBJ databases">
        <title>Putative novel bacterial strains isolated from necrotic wheat leaf tissues caused by Xanthomonas translucens.</title>
        <authorList>
            <person name="Tambong J.T."/>
        </authorList>
    </citation>
    <scope>NUCLEOTIDE SEQUENCE [LARGE SCALE GENOMIC DNA]</scope>
    <source>
        <strain evidence="2">DOAB 1063</strain>
    </source>
</reference>
<dbReference type="Proteomes" id="UP000597613">
    <property type="component" value="Unassembled WGS sequence"/>
</dbReference>
<sequence>MSGRVEVIEGAVFAVRYPFVRETYQSIGEDGYVDILSWRPGTTCENTWDGDVDYGADGEGWQRLTVVGVYQPPRFPTRVFYTRDWVNPDGIAFGKRSLQICTREKFKRLIAGYKFHYELNRADAPVAALPETPAA</sequence>
<protein>
    <submittedName>
        <fullName evidence="1">Uncharacterized protein</fullName>
    </submittedName>
</protein>
<dbReference type="EMBL" id="JACONT010000048">
    <property type="protein sequence ID" value="MBC3943325.1"/>
    <property type="molecule type" value="Genomic_DNA"/>
</dbReference>
<organism evidence="1 2">
    <name type="scientific">Sphingomonas albertensis</name>
    <dbReference type="NCBI Taxonomy" id="2762591"/>
    <lineage>
        <taxon>Bacteria</taxon>
        <taxon>Pseudomonadati</taxon>
        <taxon>Pseudomonadota</taxon>
        <taxon>Alphaproteobacteria</taxon>
        <taxon>Sphingomonadales</taxon>
        <taxon>Sphingomonadaceae</taxon>
        <taxon>Sphingomonas</taxon>
    </lineage>
</organism>
<gene>
    <name evidence="1" type="ORF">H8S47_16730</name>
</gene>
<dbReference type="RefSeq" id="WP_187504913.1">
    <property type="nucleotide sequence ID" value="NZ_CP162536.1"/>
</dbReference>
<name>A0ABR7ASB2_9SPHN</name>
<evidence type="ECO:0000313" key="1">
    <source>
        <dbReference type="EMBL" id="MBC3943325.1"/>
    </source>
</evidence>
<proteinExistence type="predicted"/>